<gene>
    <name evidence="2" type="ORF">JBS370_LOCUS15292</name>
</gene>
<organism evidence="2 3">
    <name type="scientific">Rotaria sordida</name>
    <dbReference type="NCBI Taxonomy" id="392033"/>
    <lineage>
        <taxon>Eukaryota</taxon>
        <taxon>Metazoa</taxon>
        <taxon>Spiralia</taxon>
        <taxon>Gnathifera</taxon>
        <taxon>Rotifera</taxon>
        <taxon>Eurotatoria</taxon>
        <taxon>Bdelloidea</taxon>
        <taxon>Philodinida</taxon>
        <taxon>Philodinidae</taxon>
        <taxon>Rotaria</taxon>
    </lineage>
</organism>
<evidence type="ECO:0000313" key="2">
    <source>
        <dbReference type="EMBL" id="CAF3800810.1"/>
    </source>
</evidence>
<evidence type="ECO:0000313" key="3">
    <source>
        <dbReference type="Proteomes" id="UP000663836"/>
    </source>
</evidence>
<evidence type="ECO:0000256" key="1">
    <source>
        <dbReference type="SAM" id="MobiDB-lite"/>
    </source>
</evidence>
<name>A0A819C288_9BILA</name>
<dbReference type="EMBL" id="CAJOBD010001450">
    <property type="protein sequence ID" value="CAF3800810.1"/>
    <property type="molecule type" value="Genomic_DNA"/>
</dbReference>
<reference evidence="2" key="1">
    <citation type="submission" date="2021-02" db="EMBL/GenBank/DDBJ databases">
        <authorList>
            <person name="Nowell W R."/>
        </authorList>
    </citation>
    <scope>NUCLEOTIDE SEQUENCE</scope>
</reference>
<accession>A0A819C288</accession>
<feature type="non-terminal residue" evidence="2">
    <location>
        <position position="1"/>
    </location>
</feature>
<feature type="region of interest" description="Disordered" evidence="1">
    <location>
        <begin position="1"/>
        <end position="20"/>
    </location>
</feature>
<proteinExistence type="predicted"/>
<dbReference type="Proteomes" id="UP000663836">
    <property type="component" value="Unassembled WGS sequence"/>
</dbReference>
<feature type="compositionally biased region" description="Polar residues" evidence="1">
    <location>
        <begin position="1"/>
        <end position="14"/>
    </location>
</feature>
<dbReference type="AlphaFoldDB" id="A0A819C288"/>
<comment type="caution">
    <text evidence="2">The sequence shown here is derived from an EMBL/GenBank/DDBJ whole genome shotgun (WGS) entry which is preliminary data.</text>
</comment>
<protein>
    <submittedName>
        <fullName evidence="2">Uncharacterized protein</fullName>
    </submittedName>
</protein>
<sequence>MSNKNTENELTSDNQQKEKEKKDLWQKLKIDFKLDNSVFPDNKTVFPDNKIYGTINVTPKEARDLIKEFV</sequence>